<keyword evidence="5 8" id="KW-1133">Transmembrane helix</keyword>
<organism evidence="9 10">
    <name type="scientific">Sphingomonas olei</name>
    <dbReference type="NCBI Taxonomy" id="1886787"/>
    <lineage>
        <taxon>Bacteria</taxon>
        <taxon>Pseudomonadati</taxon>
        <taxon>Pseudomonadota</taxon>
        <taxon>Alphaproteobacteria</taxon>
        <taxon>Sphingomonadales</taxon>
        <taxon>Sphingomonadaceae</taxon>
        <taxon>Sphingomonas</taxon>
    </lineage>
</organism>
<keyword evidence="6 8" id="KW-0472">Membrane</keyword>
<evidence type="ECO:0000256" key="3">
    <source>
        <dbReference type="ARBA" id="ARBA00022679"/>
    </source>
</evidence>
<evidence type="ECO:0000256" key="2">
    <source>
        <dbReference type="ARBA" id="ARBA00022475"/>
    </source>
</evidence>
<dbReference type="RefSeq" id="WP_136450760.1">
    <property type="nucleotide sequence ID" value="NZ_SSTI01000002.1"/>
</dbReference>
<feature type="transmembrane region" description="Helical" evidence="8">
    <location>
        <begin position="365"/>
        <end position="383"/>
    </location>
</feature>
<evidence type="ECO:0000256" key="5">
    <source>
        <dbReference type="ARBA" id="ARBA00022989"/>
    </source>
</evidence>
<dbReference type="EMBL" id="SSTI01000002">
    <property type="protein sequence ID" value="THG41612.1"/>
    <property type="molecule type" value="Genomic_DNA"/>
</dbReference>
<protein>
    <submittedName>
        <fullName evidence="9">DUF2029 domain-containing protein</fullName>
    </submittedName>
</protein>
<evidence type="ECO:0000313" key="9">
    <source>
        <dbReference type="EMBL" id="THG41612.1"/>
    </source>
</evidence>
<proteinExistence type="inferred from homology"/>
<keyword evidence="10" id="KW-1185">Reference proteome</keyword>
<accession>A0ABY2QLF2</accession>
<dbReference type="Proteomes" id="UP000308038">
    <property type="component" value="Unassembled WGS sequence"/>
</dbReference>
<feature type="transmembrane region" description="Helical" evidence="8">
    <location>
        <begin position="294"/>
        <end position="312"/>
    </location>
</feature>
<reference evidence="9 10" key="1">
    <citation type="submission" date="2019-04" db="EMBL/GenBank/DDBJ databases">
        <title>Microbes associate with the intestines of laboratory mice.</title>
        <authorList>
            <person name="Navarre W."/>
            <person name="Wong E."/>
            <person name="Huang K.C."/>
            <person name="Tropini C."/>
            <person name="Ng K."/>
            <person name="Yu B."/>
        </authorList>
    </citation>
    <scope>NUCLEOTIDE SEQUENCE [LARGE SCALE GENOMIC DNA]</scope>
    <source>
        <strain evidence="9 10">NM83_B4-11</strain>
    </source>
</reference>
<keyword evidence="4 8" id="KW-0812">Transmembrane</keyword>
<gene>
    <name evidence="9" type="ORF">E5988_03655</name>
</gene>
<evidence type="ECO:0000256" key="8">
    <source>
        <dbReference type="SAM" id="Phobius"/>
    </source>
</evidence>
<dbReference type="Pfam" id="PF09594">
    <property type="entry name" value="GT87"/>
    <property type="match status" value="1"/>
</dbReference>
<keyword evidence="2" id="KW-1003">Cell membrane</keyword>
<feature type="transmembrane region" description="Helical" evidence="8">
    <location>
        <begin position="332"/>
        <end position="353"/>
    </location>
</feature>
<comment type="subcellular location">
    <subcellularLocation>
        <location evidence="1">Cell membrane</location>
        <topology evidence="1">Multi-pass membrane protein</topology>
    </subcellularLocation>
</comment>
<evidence type="ECO:0000256" key="1">
    <source>
        <dbReference type="ARBA" id="ARBA00004651"/>
    </source>
</evidence>
<evidence type="ECO:0000256" key="7">
    <source>
        <dbReference type="ARBA" id="ARBA00024033"/>
    </source>
</evidence>
<evidence type="ECO:0000256" key="4">
    <source>
        <dbReference type="ARBA" id="ARBA00022692"/>
    </source>
</evidence>
<sequence>MHSRRLNSFGPYLLLLATCVAGWWFKAHCGASWIGDEQYITGCYSDAVPFWGLRGVAAGQIPYVEARMEYPVLTGALIWLEGLIARVIGGARADAADFLLVVALVNAVLAFAVLRMMERAGVPAVRLWWWAGAPPLVLYLGHNWDMLAVALAVAAFLAARRGEALSAAALAAIGTAAKLFPVLLLPLIGLQALSRGGKAWRERIRSAAILTVVAIMFWAMFNAPVAWRAFDHWSEFYTFSRERGGTAAAVWEIMGAQGWWVSDTETRNLWSFVAFAGGAAAIVLLGWRRHSDALWALFTSVLAWFLLTNKVYSPQFDLWLYPFLLITSRKLWPVAWFVLGDLAAYWAEFWFFASPGGAGMGVTQGHIAVAAAFRAAAMLWIIVDAVRSPAPAWLLIPPPAMSPRPEGRPTPIG</sequence>
<feature type="transmembrane region" description="Helical" evidence="8">
    <location>
        <begin position="95"/>
        <end position="115"/>
    </location>
</feature>
<feature type="transmembrane region" description="Helical" evidence="8">
    <location>
        <begin position="269"/>
        <end position="287"/>
    </location>
</feature>
<evidence type="ECO:0000313" key="10">
    <source>
        <dbReference type="Proteomes" id="UP000308038"/>
    </source>
</evidence>
<feature type="transmembrane region" description="Helical" evidence="8">
    <location>
        <begin position="207"/>
        <end position="227"/>
    </location>
</feature>
<name>A0ABY2QLF2_9SPHN</name>
<keyword evidence="3" id="KW-0808">Transferase</keyword>
<feature type="transmembrane region" description="Helical" evidence="8">
    <location>
        <begin position="165"/>
        <end position="187"/>
    </location>
</feature>
<dbReference type="InterPro" id="IPR018584">
    <property type="entry name" value="GT87"/>
</dbReference>
<comment type="caution">
    <text evidence="9">The sequence shown here is derived from an EMBL/GenBank/DDBJ whole genome shotgun (WGS) entry which is preliminary data.</text>
</comment>
<comment type="similarity">
    <text evidence="7">Belongs to the glycosyltransferase 87 family.</text>
</comment>
<feature type="transmembrane region" description="Helical" evidence="8">
    <location>
        <begin position="136"/>
        <end position="159"/>
    </location>
</feature>
<evidence type="ECO:0000256" key="6">
    <source>
        <dbReference type="ARBA" id="ARBA00023136"/>
    </source>
</evidence>